<evidence type="ECO:0000256" key="6">
    <source>
        <dbReference type="SAM" id="MobiDB-lite"/>
    </source>
</evidence>
<evidence type="ECO:0000256" key="1">
    <source>
        <dbReference type="ARBA" id="ARBA00022490"/>
    </source>
</evidence>
<keyword evidence="1" id="KW-0963">Cytoplasm</keyword>
<dbReference type="OrthoDB" id="10262062at2759"/>
<dbReference type="NCBIfam" id="NF002621">
    <property type="entry name" value="PRK02287.1"/>
    <property type="match status" value="1"/>
</dbReference>
<dbReference type="PANTHER" id="PTHR20426">
    <property type="entry name" value="RIBOSOME BIOGENESIS PROTEIN TSR3 HOMOLOG"/>
    <property type="match status" value="1"/>
</dbReference>
<evidence type="ECO:0000259" key="7">
    <source>
        <dbReference type="Pfam" id="PF04034"/>
    </source>
</evidence>
<protein>
    <submittedName>
        <fullName evidence="9">TSR3 protein</fullName>
    </submittedName>
</protein>
<dbReference type="InterPro" id="IPR007177">
    <property type="entry name" value="Tsr3_C"/>
</dbReference>
<feature type="domain" description="16S/18S rRNA aminocarboxypropyltransferase Tsr3 C-terminal" evidence="7">
    <location>
        <begin position="87"/>
        <end position="213"/>
    </location>
</feature>
<comment type="caution">
    <text evidence="9">The sequence shown here is derived from an EMBL/GenBank/DDBJ whole genome shotgun (WGS) entry which is preliminary data.</text>
</comment>
<dbReference type="Pfam" id="PF04068">
    <property type="entry name" value="Fer4_RLI"/>
    <property type="match status" value="1"/>
</dbReference>
<proteinExistence type="inferred from homology"/>
<gene>
    <name evidence="9" type="primary">Tsr3</name>
    <name evidence="9" type="ORF">NOTCIN_R14083</name>
</gene>
<evidence type="ECO:0000313" key="9">
    <source>
        <dbReference type="EMBL" id="NWX25750.1"/>
    </source>
</evidence>
<dbReference type="GO" id="GO:0030490">
    <property type="term" value="P:maturation of SSU-rRNA"/>
    <property type="evidence" value="ECO:0007669"/>
    <property type="project" value="TreeGrafter"/>
</dbReference>
<keyword evidence="3" id="KW-0698">rRNA processing</keyword>
<feature type="compositionally biased region" description="Acidic residues" evidence="6">
    <location>
        <begin position="253"/>
        <end position="279"/>
    </location>
</feature>
<dbReference type="InterPro" id="IPR022968">
    <property type="entry name" value="Tsr3-like"/>
</dbReference>
<dbReference type="PANTHER" id="PTHR20426:SF0">
    <property type="entry name" value="18S RRNA AMINOCARBOXYPROPYLTRANSFERASE"/>
    <property type="match status" value="1"/>
</dbReference>
<evidence type="ECO:0000313" key="10">
    <source>
        <dbReference type="Proteomes" id="UP000579558"/>
    </source>
</evidence>
<feature type="region of interest" description="Disordered" evidence="6">
    <location>
        <begin position="233"/>
        <end position="279"/>
    </location>
</feature>
<accession>A0A7K6UTZ8</accession>
<evidence type="ECO:0000256" key="4">
    <source>
        <dbReference type="ARBA" id="ARBA00022679"/>
    </source>
</evidence>
<dbReference type="Proteomes" id="UP000579558">
    <property type="component" value="Unassembled WGS sequence"/>
</dbReference>
<dbReference type="HAMAP" id="MF_01116">
    <property type="entry name" value="TSR3"/>
    <property type="match status" value="1"/>
</dbReference>
<dbReference type="InterPro" id="IPR007209">
    <property type="entry name" value="RNaseL-inhib-like_metal-bd_dom"/>
</dbReference>
<name>A0A7K6UTZ8_9PASS</name>
<reference evidence="9 10" key="1">
    <citation type="submission" date="2019-09" db="EMBL/GenBank/DDBJ databases">
        <title>Bird 10,000 Genomes (B10K) Project - Family phase.</title>
        <authorList>
            <person name="Zhang G."/>
        </authorList>
    </citation>
    <scope>NUCLEOTIDE SEQUENCE [LARGE SCALE GENOMIC DNA]</scope>
    <source>
        <strain evidence="9">B10K-DU-029-75</strain>
    </source>
</reference>
<dbReference type="AlphaFoldDB" id="A0A7K6UTZ8"/>
<dbReference type="EMBL" id="VZRX01001125">
    <property type="protein sequence ID" value="NWX25750.1"/>
    <property type="molecule type" value="Genomic_DNA"/>
</dbReference>
<evidence type="ECO:0000259" key="8">
    <source>
        <dbReference type="Pfam" id="PF04068"/>
    </source>
</evidence>
<keyword evidence="10" id="KW-1185">Reference proteome</keyword>
<feature type="non-terminal residue" evidence="9">
    <location>
        <position position="279"/>
    </location>
</feature>
<evidence type="ECO:0000256" key="5">
    <source>
        <dbReference type="ARBA" id="ARBA00022691"/>
    </source>
</evidence>
<sequence>EPRDAGKGRRVLPGCAASPLSTDVHLPFSACLEGERAADGGAREAKFPCPLAMWELGHCDPKKCTGRKLARKGLLRTLRLRQRFPGVVLSPLATEFVSPADRHVIAQSGIAVIDCSWAKLEETPFQRMRGSHLRLLPYLVAANPVNYGRPCKLSCVEAFAAAFCIVGFPDLATILLRKFKWGKAFIELNKNLLEKYAACHCQDDMLSIEKDFLACGQEKKDEEVDPFDVDLEKEFSNPNRPLISSGLAQNKEDSEEDCMSNPDDATESSESTDESSPEE</sequence>
<keyword evidence="2" id="KW-0690">Ribosome biogenesis</keyword>
<evidence type="ECO:0000256" key="3">
    <source>
        <dbReference type="ARBA" id="ARBA00022552"/>
    </source>
</evidence>
<dbReference type="Pfam" id="PF04034">
    <property type="entry name" value="Ribo_biogen_C"/>
    <property type="match status" value="1"/>
</dbReference>
<feature type="domain" description="RNase L inhibitor RLI-like possible metal-binding" evidence="8">
    <location>
        <begin position="50"/>
        <end position="83"/>
    </location>
</feature>
<feature type="non-terminal residue" evidence="9">
    <location>
        <position position="1"/>
    </location>
</feature>
<dbReference type="GO" id="GO:0106388">
    <property type="term" value="F:rRNA small subunit aminocarboxypropyltransferase activity"/>
    <property type="evidence" value="ECO:0007669"/>
    <property type="project" value="InterPro"/>
</dbReference>
<evidence type="ECO:0000256" key="2">
    <source>
        <dbReference type="ARBA" id="ARBA00022517"/>
    </source>
</evidence>
<organism evidence="9 10">
    <name type="scientific">Notiomystis cincta</name>
    <dbReference type="NCBI Taxonomy" id="366454"/>
    <lineage>
        <taxon>Eukaryota</taxon>
        <taxon>Metazoa</taxon>
        <taxon>Chordata</taxon>
        <taxon>Craniata</taxon>
        <taxon>Vertebrata</taxon>
        <taxon>Euteleostomi</taxon>
        <taxon>Archelosauria</taxon>
        <taxon>Archosauria</taxon>
        <taxon>Dinosauria</taxon>
        <taxon>Saurischia</taxon>
        <taxon>Theropoda</taxon>
        <taxon>Coelurosauria</taxon>
        <taxon>Aves</taxon>
        <taxon>Neognathae</taxon>
        <taxon>Neoaves</taxon>
        <taxon>Telluraves</taxon>
        <taxon>Australaves</taxon>
        <taxon>Passeriformes</taxon>
        <taxon>Notiomystidae</taxon>
        <taxon>Notiomystis</taxon>
    </lineage>
</organism>
<keyword evidence="4" id="KW-0808">Transferase</keyword>
<keyword evidence="5" id="KW-0949">S-adenosyl-L-methionine</keyword>